<accession>A0A0K0FBK2</accession>
<proteinExistence type="predicted"/>
<evidence type="ECO:0000313" key="2">
    <source>
        <dbReference type="Proteomes" id="UP000035680"/>
    </source>
</evidence>
<dbReference type="AlphaFoldDB" id="A0A0K0FBK2"/>
<evidence type="ECO:0000313" key="3">
    <source>
        <dbReference type="WBParaSite" id="SVE_0621300.1"/>
    </source>
</evidence>
<organism evidence="2 3">
    <name type="scientific">Strongyloides venezuelensis</name>
    <name type="common">Threadworm</name>
    <dbReference type="NCBI Taxonomy" id="75913"/>
    <lineage>
        <taxon>Eukaryota</taxon>
        <taxon>Metazoa</taxon>
        <taxon>Ecdysozoa</taxon>
        <taxon>Nematoda</taxon>
        <taxon>Chromadorea</taxon>
        <taxon>Rhabditida</taxon>
        <taxon>Tylenchina</taxon>
        <taxon>Panagrolaimomorpha</taxon>
        <taxon>Strongyloidoidea</taxon>
        <taxon>Strongyloididae</taxon>
        <taxon>Strongyloides</taxon>
    </lineage>
</organism>
<sequence length="508" mass="59520">MESPVDVPIIARLAFDAEDKLPEDYYNVLKKEEIKEKAKHFKKIEPDEWVKAKEFFPTSIEKNSKTHDYLTSTFYSNQPFNEMAYSFNHEYNPSPYNISNSNGCNLNYQNNNGFISTYHNSYTRPYRENFSTTSSQSTGSVNSMKKKKRYNNKYKNKKNFTIKAQYRKANEAFNMICSQKSNKSNLPKKSSISKSLNYLSYCSRKNSILQNDGELSIKEETKLICNSCPSLSPEQLNLWNEVLHNMKSIHDKTLNNHKDIKAGVNTKKNNDEVNDECIKKDGEIKNNDGLLNTKDESIKQKVMKSSTYEMVDVNTLECLDEAAHFNKIRSKDIRLLEKEINGLKMENSFNEETMVERINNLPYQHQKMKGNPAYEQKSLQSELEEIEDLKFKPVITKYGYPQYDNNFLNIHNHITTYDIHDGHTGTKMINPNFIYHSNENIQVDYIEGWEYDETTFQNPDCNKKHSVIQSTIPTSLWNRMQWLFRQRQFNIQKITPSTEHDNRCCTIM</sequence>
<dbReference type="WBParaSite" id="SVE_0621300.1">
    <property type="protein sequence ID" value="SVE_0621300.1"/>
    <property type="gene ID" value="SVE_0621300"/>
</dbReference>
<evidence type="ECO:0000256" key="1">
    <source>
        <dbReference type="SAM" id="MobiDB-lite"/>
    </source>
</evidence>
<reference evidence="2" key="1">
    <citation type="submission" date="2014-07" db="EMBL/GenBank/DDBJ databases">
        <authorList>
            <person name="Martin A.A"/>
            <person name="De Silva N."/>
        </authorList>
    </citation>
    <scope>NUCLEOTIDE SEQUENCE</scope>
</reference>
<reference evidence="3" key="2">
    <citation type="submission" date="2015-08" db="UniProtKB">
        <authorList>
            <consortium name="WormBaseParasite"/>
        </authorList>
    </citation>
    <scope>IDENTIFICATION</scope>
</reference>
<name>A0A0K0FBK2_STRVS</name>
<dbReference type="Proteomes" id="UP000035680">
    <property type="component" value="Unassembled WGS sequence"/>
</dbReference>
<feature type="region of interest" description="Disordered" evidence="1">
    <location>
        <begin position="129"/>
        <end position="149"/>
    </location>
</feature>
<feature type="compositionally biased region" description="Polar residues" evidence="1">
    <location>
        <begin position="129"/>
        <end position="143"/>
    </location>
</feature>
<keyword evidence="2" id="KW-1185">Reference proteome</keyword>
<protein>
    <submittedName>
        <fullName evidence="3">DnaJ protein</fullName>
    </submittedName>
</protein>